<keyword evidence="1" id="KW-0805">Transcription regulation</keyword>
<evidence type="ECO:0000256" key="2">
    <source>
        <dbReference type="ARBA" id="ARBA00023125"/>
    </source>
</evidence>
<keyword evidence="3" id="KW-0804">Transcription</keyword>
<dbReference type="PROSITE" id="PS50943">
    <property type="entry name" value="HTH_CROC1"/>
    <property type="match status" value="1"/>
</dbReference>
<feature type="domain" description="HTH cro/C1-type" evidence="4">
    <location>
        <begin position="11"/>
        <end position="65"/>
    </location>
</feature>
<dbReference type="InterPro" id="IPR010982">
    <property type="entry name" value="Lambda_DNA-bd_dom_sf"/>
</dbReference>
<dbReference type="InterPro" id="IPR050807">
    <property type="entry name" value="TransReg_Diox_bact_type"/>
</dbReference>
<protein>
    <submittedName>
        <fullName evidence="5">Helix-turn-helix transcriptional regulator</fullName>
    </submittedName>
</protein>
<dbReference type="PANTHER" id="PTHR46797:SF23">
    <property type="entry name" value="HTH-TYPE TRANSCRIPTIONAL REGULATOR SUTR"/>
    <property type="match status" value="1"/>
</dbReference>
<dbReference type="SUPFAM" id="SSF47413">
    <property type="entry name" value="lambda repressor-like DNA-binding domains"/>
    <property type="match status" value="1"/>
</dbReference>
<keyword evidence="6" id="KW-1185">Reference proteome</keyword>
<dbReference type="EMBL" id="JBDJNQ010000024">
    <property type="protein sequence ID" value="MEN5380703.1"/>
    <property type="molecule type" value="Genomic_DNA"/>
</dbReference>
<sequence length="72" mass="8328">MDIKEKIGKHLKNLRTDKGLTQEKLSYESDVDKTYISEVENGKRNISVINLEKLIVTLGSSVKDFFNHKDFE</sequence>
<dbReference type="Proteomes" id="UP001409291">
    <property type="component" value="Unassembled WGS sequence"/>
</dbReference>
<gene>
    <name evidence="5" type="ORF">ABE541_25805</name>
</gene>
<name>A0ABV0C3B0_9SPHI</name>
<accession>A0ABV0C3B0</accession>
<reference evidence="5 6" key="1">
    <citation type="submission" date="2024-04" db="EMBL/GenBank/DDBJ databases">
        <title>WGS of bacteria from Torrens River.</title>
        <authorList>
            <person name="Wyrsch E.R."/>
            <person name="Drigo B."/>
        </authorList>
    </citation>
    <scope>NUCLEOTIDE SEQUENCE [LARGE SCALE GENOMIC DNA]</scope>
    <source>
        <strain evidence="5 6">TWI391</strain>
    </source>
</reference>
<proteinExistence type="predicted"/>
<evidence type="ECO:0000259" key="4">
    <source>
        <dbReference type="PROSITE" id="PS50943"/>
    </source>
</evidence>
<dbReference type="Gene3D" id="1.10.260.40">
    <property type="entry name" value="lambda repressor-like DNA-binding domains"/>
    <property type="match status" value="1"/>
</dbReference>
<dbReference type="Pfam" id="PF01381">
    <property type="entry name" value="HTH_3"/>
    <property type="match status" value="1"/>
</dbReference>
<organism evidence="5 6">
    <name type="scientific">Sphingobacterium kitahiroshimense</name>
    <dbReference type="NCBI Taxonomy" id="470446"/>
    <lineage>
        <taxon>Bacteria</taxon>
        <taxon>Pseudomonadati</taxon>
        <taxon>Bacteroidota</taxon>
        <taxon>Sphingobacteriia</taxon>
        <taxon>Sphingobacteriales</taxon>
        <taxon>Sphingobacteriaceae</taxon>
        <taxon>Sphingobacterium</taxon>
    </lineage>
</organism>
<dbReference type="InterPro" id="IPR001387">
    <property type="entry name" value="Cro/C1-type_HTH"/>
</dbReference>
<keyword evidence="2" id="KW-0238">DNA-binding</keyword>
<dbReference type="PANTHER" id="PTHR46797">
    <property type="entry name" value="HTH-TYPE TRANSCRIPTIONAL REGULATOR"/>
    <property type="match status" value="1"/>
</dbReference>
<dbReference type="RefSeq" id="WP_153194516.1">
    <property type="nucleotide sequence ID" value="NZ_JBDJNQ010000024.1"/>
</dbReference>
<evidence type="ECO:0000256" key="1">
    <source>
        <dbReference type="ARBA" id="ARBA00023015"/>
    </source>
</evidence>
<evidence type="ECO:0000256" key="3">
    <source>
        <dbReference type="ARBA" id="ARBA00023163"/>
    </source>
</evidence>
<dbReference type="CDD" id="cd00093">
    <property type="entry name" value="HTH_XRE"/>
    <property type="match status" value="1"/>
</dbReference>
<comment type="caution">
    <text evidence="5">The sequence shown here is derived from an EMBL/GenBank/DDBJ whole genome shotgun (WGS) entry which is preliminary data.</text>
</comment>
<evidence type="ECO:0000313" key="6">
    <source>
        <dbReference type="Proteomes" id="UP001409291"/>
    </source>
</evidence>
<evidence type="ECO:0000313" key="5">
    <source>
        <dbReference type="EMBL" id="MEN5380703.1"/>
    </source>
</evidence>
<dbReference type="SMART" id="SM00530">
    <property type="entry name" value="HTH_XRE"/>
    <property type="match status" value="1"/>
</dbReference>